<dbReference type="PANTHER" id="PTHR38445:SF9">
    <property type="entry name" value="HTH-TYPE TRANSCRIPTIONAL REPRESSOR YTRA"/>
    <property type="match status" value="1"/>
</dbReference>
<reference evidence="5 6" key="1">
    <citation type="submission" date="2021-01" db="EMBL/GenBank/DDBJ databases">
        <title>Sequencing the genomes of 1000 actinobacteria strains.</title>
        <authorList>
            <person name="Klenk H.-P."/>
        </authorList>
    </citation>
    <scope>NUCLEOTIDE SEQUENCE [LARGE SCALE GENOMIC DNA]</scope>
    <source>
        <strain evidence="5 6">DSM 18239</strain>
    </source>
</reference>
<dbReference type="InterPro" id="IPR036390">
    <property type="entry name" value="WH_DNA-bd_sf"/>
</dbReference>
<comment type="caution">
    <text evidence="5">The sequence shown here is derived from an EMBL/GenBank/DDBJ whole genome shotgun (WGS) entry which is preliminary data.</text>
</comment>
<dbReference type="Gene3D" id="1.10.10.10">
    <property type="entry name" value="Winged helix-like DNA-binding domain superfamily/Winged helix DNA-binding domain"/>
    <property type="match status" value="1"/>
</dbReference>
<dbReference type="EMBL" id="JAFBBZ010000001">
    <property type="protein sequence ID" value="MBM7509067.1"/>
    <property type="molecule type" value="Genomic_DNA"/>
</dbReference>
<dbReference type="Pfam" id="PF00392">
    <property type="entry name" value="GntR"/>
    <property type="match status" value="1"/>
</dbReference>
<keyword evidence="2 5" id="KW-0238">DNA-binding</keyword>
<evidence type="ECO:0000313" key="6">
    <source>
        <dbReference type="Proteomes" id="UP000732378"/>
    </source>
</evidence>
<evidence type="ECO:0000256" key="2">
    <source>
        <dbReference type="ARBA" id="ARBA00023125"/>
    </source>
</evidence>
<name>A0ABS2MCY4_9ACTN</name>
<dbReference type="InterPro" id="IPR036388">
    <property type="entry name" value="WH-like_DNA-bd_sf"/>
</dbReference>
<evidence type="ECO:0000259" key="4">
    <source>
        <dbReference type="PROSITE" id="PS50949"/>
    </source>
</evidence>
<sequence>MTVLPLDPGSQEPPFEQLRRQVATRAASGDLPSGTRLPTVRGLAEQLGVATGTVARAYRELEADGVVVTEGRRGTFVASAAPAGAPEAERAAAAYVTAVRRLGLGVADAVRLVEREWPR</sequence>
<dbReference type="SUPFAM" id="SSF46785">
    <property type="entry name" value="Winged helix' DNA-binding domain"/>
    <property type="match status" value="1"/>
</dbReference>
<dbReference type="RefSeq" id="WP_193668479.1">
    <property type="nucleotide sequence ID" value="NZ_JACDTV010000005.1"/>
</dbReference>
<protein>
    <submittedName>
        <fullName evidence="5">DNA-binding transcriptional regulator YhcF (GntR family)</fullName>
    </submittedName>
</protein>
<gene>
    <name evidence="5" type="ORF">JOE61_002881</name>
</gene>
<organism evidence="5 6">
    <name type="scientific">Nocardioides salarius</name>
    <dbReference type="NCBI Taxonomy" id="374513"/>
    <lineage>
        <taxon>Bacteria</taxon>
        <taxon>Bacillati</taxon>
        <taxon>Actinomycetota</taxon>
        <taxon>Actinomycetes</taxon>
        <taxon>Propionibacteriales</taxon>
        <taxon>Nocardioidaceae</taxon>
        <taxon>Nocardioides</taxon>
    </lineage>
</organism>
<evidence type="ECO:0000256" key="3">
    <source>
        <dbReference type="ARBA" id="ARBA00023163"/>
    </source>
</evidence>
<dbReference type="Proteomes" id="UP000732378">
    <property type="component" value="Unassembled WGS sequence"/>
</dbReference>
<proteinExistence type="predicted"/>
<keyword evidence="6" id="KW-1185">Reference proteome</keyword>
<dbReference type="GO" id="GO:0003677">
    <property type="term" value="F:DNA binding"/>
    <property type="evidence" value="ECO:0007669"/>
    <property type="project" value="UniProtKB-KW"/>
</dbReference>
<evidence type="ECO:0000313" key="5">
    <source>
        <dbReference type="EMBL" id="MBM7509067.1"/>
    </source>
</evidence>
<dbReference type="InterPro" id="IPR000524">
    <property type="entry name" value="Tscrpt_reg_HTH_GntR"/>
</dbReference>
<dbReference type="PRINTS" id="PR00035">
    <property type="entry name" value="HTHGNTR"/>
</dbReference>
<feature type="domain" description="HTH gntR-type" evidence="4">
    <location>
        <begin position="12"/>
        <end position="80"/>
    </location>
</feature>
<keyword evidence="3" id="KW-0804">Transcription</keyword>
<accession>A0ABS2MCY4</accession>
<dbReference type="PANTHER" id="PTHR38445">
    <property type="entry name" value="HTH-TYPE TRANSCRIPTIONAL REPRESSOR YTRA"/>
    <property type="match status" value="1"/>
</dbReference>
<dbReference type="SMART" id="SM00345">
    <property type="entry name" value="HTH_GNTR"/>
    <property type="match status" value="1"/>
</dbReference>
<keyword evidence="1" id="KW-0805">Transcription regulation</keyword>
<dbReference type="CDD" id="cd07377">
    <property type="entry name" value="WHTH_GntR"/>
    <property type="match status" value="1"/>
</dbReference>
<evidence type="ECO:0000256" key="1">
    <source>
        <dbReference type="ARBA" id="ARBA00023015"/>
    </source>
</evidence>
<dbReference type="PROSITE" id="PS50949">
    <property type="entry name" value="HTH_GNTR"/>
    <property type="match status" value="1"/>
</dbReference>